<dbReference type="HAMAP" id="MF_01201">
    <property type="entry name" value="Ala_racemase"/>
    <property type="match status" value="1"/>
</dbReference>
<dbReference type="GO" id="GO:0030170">
    <property type="term" value="F:pyridoxal phosphate binding"/>
    <property type="evidence" value="ECO:0007669"/>
    <property type="project" value="UniProtKB-UniRule"/>
</dbReference>
<gene>
    <name evidence="8" type="ORF">FHE74_04735</name>
</gene>
<dbReference type="FunFam" id="3.20.20.10:FF:000002">
    <property type="entry name" value="Alanine racemase"/>
    <property type="match status" value="1"/>
</dbReference>
<dbReference type="GO" id="GO:0008784">
    <property type="term" value="F:alanine racemase activity"/>
    <property type="evidence" value="ECO:0007669"/>
    <property type="project" value="UniProtKB-UniRule"/>
</dbReference>
<dbReference type="InterPro" id="IPR000821">
    <property type="entry name" value="Ala_racemase"/>
</dbReference>
<evidence type="ECO:0000313" key="8">
    <source>
        <dbReference type="EMBL" id="TNL98509.1"/>
    </source>
</evidence>
<dbReference type="CDD" id="cd00430">
    <property type="entry name" value="PLPDE_III_AR"/>
    <property type="match status" value="1"/>
</dbReference>
<protein>
    <recommendedName>
        <fullName evidence="4">Alanine racemase</fullName>
        <ecNumber evidence="4">5.1.1.1</ecNumber>
    </recommendedName>
</protein>
<dbReference type="Pfam" id="PF01168">
    <property type="entry name" value="Ala_racemase_N"/>
    <property type="match status" value="1"/>
</dbReference>
<feature type="active site" description="Proton acceptor; specific for L-alanine" evidence="4">
    <location>
        <position position="253"/>
    </location>
</feature>
<dbReference type="Proteomes" id="UP000312032">
    <property type="component" value="Unassembled WGS sequence"/>
</dbReference>
<dbReference type="UniPathway" id="UPA00042">
    <property type="reaction ID" value="UER00497"/>
</dbReference>
<feature type="binding site" evidence="4 6">
    <location>
        <position position="301"/>
    </location>
    <ligand>
        <name>substrate</name>
    </ligand>
</feature>
<dbReference type="Gene3D" id="3.20.20.10">
    <property type="entry name" value="Alanine racemase"/>
    <property type="match status" value="1"/>
</dbReference>
<comment type="function">
    <text evidence="4">Catalyzes the interconversion of L-alanine and D-alanine. May also act on other amino acids.</text>
</comment>
<dbReference type="AlphaFoldDB" id="A0A5C4U497"/>
<dbReference type="InterPro" id="IPR029066">
    <property type="entry name" value="PLP-binding_barrel"/>
</dbReference>
<sequence length="360" mass="38797">MNQLRTVIDLEAIQHNIEQIRGTLSPGVRLMAVLKADAYNHGAVQVARSVRGIDAIGVATLDEAIELRLAGVDKPILAWLWTPHGPVEEALAAGIELAVPSLQHLKYLVEAQIPAKICFKVETGMHRSGIEERLWERAFELARQAQHLSVTGVMSHCACADEPTHPANGEQKAAFERAISVGREMGFALPCNHLANSAATLVNPDLHYDQVRVGLALYGLDPLPGDWNLHPAMSWQADVISVKPVAPGDSVSYGYTHTFDRHGFVGLIPAGYADGVPRAAQGKLEVTIGGRRYQQVGRVCMDQIVVDLGDNPQAVAPGDTAIIMGAGGMGAEDLADRLGTISYEVACLPKGRTVREYRES</sequence>
<dbReference type="InterPro" id="IPR009006">
    <property type="entry name" value="Ala_racemase/Decarboxylase_C"/>
</dbReference>
<evidence type="ECO:0000256" key="2">
    <source>
        <dbReference type="ARBA" id="ARBA00022898"/>
    </source>
</evidence>
<evidence type="ECO:0000256" key="5">
    <source>
        <dbReference type="PIRSR" id="PIRSR600821-50"/>
    </source>
</evidence>
<dbReference type="GO" id="GO:0005829">
    <property type="term" value="C:cytosol"/>
    <property type="evidence" value="ECO:0007669"/>
    <property type="project" value="TreeGrafter"/>
</dbReference>
<feature type="active site" description="Proton acceptor; specific for D-alanine" evidence="4">
    <location>
        <position position="35"/>
    </location>
</feature>
<dbReference type="GO" id="GO:0030632">
    <property type="term" value="P:D-alanine biosynthetic process"/>
    <property type="evidence" value="ECO:0007669"/>
    <property type="project" value="UniProtKB-UniRule"/>
</dbReference>
<dbReference type="OrthoDB" id="9813814at2"/>
<dbReference type="NCBIfam" id="TIGR00492">
    <property type="entry name" value="alr"/>
    <property type="match status" value="1"/>
</dbReference>
<evidence type="ECO:0000256" key="6">
    <source>
        <dbReference type="PIRSR" id="PIRSR600821-52"/>
    </source>
</evidence>
<keyword evidence="2 4" id="KW-0663">Pyridoxal phosphate</keyword>
<dbReference type="EC" id="5.1.1.1" evidence="4"/>
<reference evidence="8 9" key="1">
    <citation type="submission" date="2019-06" db="EMBL/GenBank/DDBJ databases">
        <authorList>
            <person name="Li J."/>
        </authorList>
    </citation>
    <scope>NUCLEOTIDE SEQUENCE [LARGE SCALE GENOMIC DNA]</scope>
    <source>
        <strain evidence="8 9">LMG 28165</strain>
    </source>
</reference>
<comment type="caution">
    <text evidence="8">The sequence shown here is derived from an EMBL/GenBank/DDBJ whole genome shotgun (WGS) entry which is preliminary data.</text>
</comment>
<name>A0A5C4U497_9CORY</name>
<feature type="domain" description="Alanine racemase C-terminal" evidence="7">
    <location>
        <begin position="232"/>
        <end position="358"/>
    </location>
</feature>
<dbReference type="Pfam" id="PF00842">
    <property type="entry name" value="Ala_racemase_C"/>
    <property type="match status" value="1"/>
</dbReference>
<keyword evidence="3 4" id="KW-0413">Isomerase</keyword>
<dbReference type="PANTHER" id="PTHR30511:SF0">
    <property type="entry name" value="ALANINE RACEMASE, CATABOLIC-RELATED"/>
    <property type="match status" value="1"/>
</dbReference>
<keyword evidence="9" id="KW-1185">Reference proteome</keyword>
<dbReference type="PANTHER" id="PTHR30511">
    <property type="entry name" value="ALANINE RACEMASE"/>
    <property type="match status" value="1"/>
</dbReference>
<comment type="cofactor">
    <cofactor evidence="1 4 5">
        <name>pyridoxal 5'-phosphate</name>
        <dbReference type="ChEBI" id="CHEBI:597326"/>
    </cofactor>
</comment>
<comment type="similarity">
    <text evidence="4">Belongs to the alanine racemase family.</text>
</comment>
<evidence type="ECO:0000256" key="3">
    <source>
        <dbReference type="ARBA" id="ARBA00023235"/>
    </source>
</evidence>
<evidence type="ECO:0000256" key="4">
    <source>
        <dbReference type="HAMAP-Rule" id="MF_01201"/>
    </source>
</evidence>
<evidence type="ECO:0000256" key="1">
    <source>
        <dbReference type="ARBA" id="ARBA00001933"/>
    </source>
</evidence>
<comment type="catalytic activity">
    <reaction evidence="4">
        <text>L-alanine = D-alanine</text>
        <dbReference type="Rhea" id="RHEA:20249"/>
        <dbReference type="ChEBI" id="CHEBI:57416"/>
        <dbReference type="ChEBI" id="CHEBI:57972"/>
        <dbReference type="EC" id="5.1.1.1"/>
    </reaction>
</comment>
<dbReference type="SMART" id="SM01005">
    <property type="entry name" value="Ala_racemase_C"/>
    <property type="match status" value="1"/>
</dbReference>
<comment type="pathway">
    <text evidence="4">Amino-acid biosynthesis; D-alanine biosynthesis; D-alanine from L-alanine: step 1/1.</text>
</comment>
<accession>A0A5C4U497</accession>
<dbReference type="InterPro" id="IPR011079">
    <property type="entry name" value="Ala_racemase_C"/>
</dbReference>
<evidence type="ECO:0000259" key="7">
    <source>
        <dbReference type="SMART" id="SM01005"/>
    </source>
</evidence>
<dbReference type="PRINTS" id="PR00992">
    <property type="entry name" value="ALARACEMASE"/>
</dbReference>
<dbReference type="EMBL" id="VDHJ01000005">
    <property type="protein sequence ID" value="TNL98509.1"/>
    <property type="molecule type" value="Genomic_DNA"/>
</dbReference>
<evidence type="ECO:0000313" key="9">
    <source>
        <dbReference type="Proteomes" id="UP000312032"/>
    </source>
</evidence>
<proteinExistence type="inferred from homology"/>
<organism evidence="8 9">
    <name type="scientific">Corynebacterium tapiri</name>
    <dbReference type="NCBI Taxonomy" id="1448266"/>
    <lineage>
        <taxon>Bacteria</taxon>
        <taxon>Bacillati</taxon>
        <taxon>Actinomycetota</taxon>
        <taxon>Actinomycetes</taxon>
        <taxon>Mycobacteriales</taxon>
        <taxon>Corynebacteriaceae</taxon>
        <taxon>Corynebacterium</taxon>
    </lineage>
</organism>
<dbReference type="SUPFAM" id="SSF51419">
    <property type="entry name" value="PLP-binding barrel"/>
    <property type="match status" value="1"/>
</dbReference>
<dbReference type="Gene3D" id="2.40.37.10">
    <property type="entry name" value="Lyase, Ornithine Decarboxylase, Chain A, domain 1"/>
    <property type="match status" value="1"/>
</dbReference>
<dbReference type="RefSeq" id="WP_139465354.1">
    <property type="nucleotide sequence ID" value="NZ_VDHJ01000005.1"/>
</dbReference>
<feature type="modified residue" description="N6-(pyridoxal phosphate)lysine" evidence="4 5">
    <location>
        <position position="35"/>
    </location>
</feature>
<dbReference type="GO" id="GO:0009252">
    <property type="term" value="P:peptidoglycan biosynthetic process"/>
    <property type="evidence" value="ECO:0007669"/>
    <property type="project" value="TreeGrafter"/>
</dbReference>
<feature type="binding site" evidence="4 6">
    <location>
        <position position="127"/>
    </location>
    <ligand>
        <name>substrate</name>
    </ligand>
</feature>
<dbReference type="InterPro" id="IPR001608">
    <property type="entry name" value="Ala_racemase_N"/>
</dbReference>
<dbReference type="SUPFAM" id="SSF50621">
    <property type="entry name" value="Alanine racemase C-terminal domain-like"/>
    <property type="match status" value="1"/>
</dbReference>